<feature type="compositionally biased region" description="Basic and acidic residues" evidence="13">
    <location>
        <begin position="1"/>
        <end position="10"/>
    </location>
</feature>
<evidence type="ECO:0000256" key="2">
    <source>
        <dbReference type="ARBA" id="ARBA00009054"/>
    </source>
</evidence>
<sequence>MSADEKRNEQVEEELKDTAESASQEKGGTGDAPENAPENETEALKAQAQEFQEQMLRFQAEMQNVRRRAEIDVEKAHKFALEKFVKELLPVADSLEKAVESTEAQEDVGNKQVASIREGVEMTLSLFMNSLRKFNVEQLNPLGEPFDPQQHEALSMVPAPDSEPNSVVAVVQKGYTLNNRVVRPAMVMVAKAEGSPKIDEQA</sequence>
<evidence type="ECO:0000256" key="9">
    <source>
        <dbReference type="ARBA" id="ARBA00076414"/>
    </source>
</evidence>
<evidence type="ECO:0000256" key="12">
    <source>
        <dbReference type="RuleBase" id="RU004478"/>
    </source>
</evidence>
<dbReference type="OrthoDB" id="9789811at2"/>
<dbReference type="HAMAP" id="MF_01151">
    <property type="entry name" value="GrpE"/>
    <property type="match status" value="1"/>
</dbReference>
<comment type="subcellular location">
    <subcellularLocation>
        <location evidence="1 10">Cytoplasm</location>
    </subcellularLocation>
</comment>
<comment type="function">
    <text evidence="7 10 11">Participates actively in the response to hyperosmotic and heat shock by preventing the aggregation of stress-denatured proteins, in association with DnaK and GrpE. It is the nucleotide exchange factor for DnaK and may function as a thermosensor. Unfolded proteins bind initially to DnaJ; upon interaction with the DnaJ-bound protein, DnaK hydrolyzes its bound ATP, resulting in the formation of a stable complex. GrpE releases ADP from DnaK; ATP binding to DnaK triggers the release of the substrate protein, thus completing the reaction cycle. Several rounds of ATP-dependent interactions between DnaJ, DnaK and GrpE are required for fully efficient folding.</text>
</comment>
<evidence type="ECO:0000256" key="7">
    <source>
        <dbReference type="ARBA" id="ARBA00053401"/>
    </source>
</evidence>
<dbReference type="EMBL" id="JABCKY010000001">
    <property type="protein sequence ID" value="NMT62265.1"/>
    <property type="molecule type" value="Genomic_DNA"/>
</dbReference>
<evidence type="ECO:0000256" key="13">
    <source>
        <dbReference type="SAM" id="MobiDB-lite"/>
    </source>
</evidence>
<keyword evidence="5 10" id="KW-0346">Stress response</keyword>
<evidence type="ECO:0000256" key="11">
    <source>
        <dbReference type="RuleBase" id="RU000639"/>
    </source>
</evidence>
<dbReference type="SUPFAM" id="SSF58014">
    <property type="entry name" value="Coiled-coil domain of nucleotide exchange factor GrpE"/>
    <property type="match status" value="1"/>
</dbReference>
<dbReference type="Gene3D" id="3.90.20.20">
    <property type="match status" value="1"/>
</dbReference>
<keyword evidence="15" id="KW-1185">Reference proteome</keyword>
<accession>A0A7Y0R988</accession>
<dbReference type="Proteomes" id="UP000567186">
    <property type="component" value="Unassembled WGS sequence"/>
</dbReference>
<dbReference type="RefSeq" id="WP_135953669.1">
    <property type="nucleotide sequence ID" value="NZ_JABCKY010000001.1"/>
</dbReference>
<evidence type="ECO:0000256" key="4">
    <source>
        <dbReference type="ARBA" id="ARBA00022490"/>
    </source>
</evidence>
<dbReference type="GO" id="GO:0042803">
    <property type="term" value="F:protein homodimerization activity"/>
    <property type="evidence" value="ECO:0007669"/>
    <property type="project" value="InterPro"/>
</dbReference>
<dbReference type="FunFam" id="2.30.22.10:FF:000001">
    <property type="entry name" value="Protein GrpE"/>
    <property type="match status" value="1"/>
</dbReference>
<dbReference type="PRINTS" id="PR00773">
    <property type="entry name" value="GRPEPROTEIN"/>
</dbReference>
<dbReference type="GO" id="GO:0005829">
    <property type="term" value="C:cytosol"/>
    <property type="evidence" value="ECO:0007669"/>
    <property type="project" value="TreeGrafter"/>
</dbReference>
<dbReference type="PANTHER" id="PTHR21237:SF23">
    <property type="entry name" value="GRPE PROTEIN HOMOLOG, MITOCHONDRIAL"/>
    <property type="match status" value="1"/>
</dbReference>
<dbReference type="NCBIfam" id="NF010737">
    <property type="entry name" value="PRK14139.1"/>
    <property type="match status" value="1"/>
</dbReference>
<comment type="subunit">
    <text evidence="3 10">Homodimer.</text>
</comment>
<evidence type="ECO:0000313" key="15">
    <source>
        <dbReference type="Proteomes" id="UP000567186"/>
    </source>
</evidence>
<comment type="similarity">
    <text evidence="2 10 12">Belongs to the GrpE family.</text>
</comment>
<evidence type="ECO:0000256" key="10">
    <source>
        <dbReference type="HAMAP-Rule" id="MF_01151"/>
    </source>
</evidence>
<comment type="caution">
    <text evidence="14">The sequence shown here is derived from an EMBL/GenBank/DDBJ whole genome shotgun (WGS) entry which is preliminary data.</text>
</comment>
<dbReference type="InterPro" id="IPR013805">
    <property type="entry name" value="GrpE_CC"/>
</dbReference>
<dbReference type="NCBIfam" id="NF010738">
    <property type="entry name" value="PRK14140.1"/>
    <property type="match status" value="1"/>
</dbReference>
<evidence type="ECO:0000313" key="14">
    <source>
        <dbReference type="EMBL" id="NMT62265.1"/>
    </source>
</evidence>
<keyword evidence="6 10" id="KW-0143">Chaperone</keyword>
<dbReference type="GO" id="GO:0000774">
    <property type="term" value="F:adenyl-nucleotide exchange factor activity"/>
    <property type="evidence" value="ECO:0007669"/>
    <property type="project" value="InterPro"/>
</dbReference>
<organism evidence="14 15">
    <name type="scientific">Marinobacter orientalis</name>
    <dbReference type="NCBI Taxonomy" id="1928859"/>
    <lineage>
        <taxon>Bacteria</taxon>
        <taxon>Pseudomonadati</taxon>
        <taxon>Pseudomonadota</taxon>
        <taxon>Gammaproteobacteria</taxon>
        <taxon>Pseudomonadales</taxon>
        <taxon>Marinobacteraceae</taxon>
        <taxon>Marinobacter</taxon>
    </lineage>
</organism>
<dbReference type="GO" id="GO:0006457">
    <property type="term" value="P:protein folding"/>
    <property type="evidence" value="ECO:0007669"/>
    <property type="project" value="InterPro"/>
</dbReference>
<dbReference type="Gene3D" id="2.30.22.10">
    <property type="entry name" value="Head domain of nucleotide exchange factor GrpE"/>
    <property type="match status" value="1"/>
</dbReference>
<dbReference type="NCBIfam" id="NF010748">
    <property type="entry name" value="PRK14150.1"/>
    <property type="match status" value="1"/>
</dbReference>
<reference evidence="14 15" key="1">
    <citation type="submission" date="2020-04" db="EMBL/GenBank/DDBJ databases">
        <title>Marinobacter oceani sp. nov., isolated from marine solar saltern.</title>
        <authorList>
            <person name="Chen X.-Y."/>
        </authorList>
    </citation>
    <scope>NUCLEOTIDE SEQUENCE [LARGE SCALE GENOMIC DNA]</scope>
    <source>
        <strain evidence="14 15">W62</strain>
    </source>
</reference>
<keyword evidence="4 10" id="KW-0963">Cytoplasm</keyword>
<dbReference type="AlphaFoldDB" id="A0A7Y0R988"/>
<dbReference type="CDD" id="cd00446">
    <property type="entry name" value="GrpE"/>
    <property type="match status" value="1"/>
</dbReference>
<dbReference type="InterPro" id="IPR000740">
    <property type="entry name" value="GrpE"/>
</dbReference>
<dbReference type="PANTHER" id="PTHR21237">
    <property type="entry name" value="GRPE PROTEIN"/>
    <property type="match status" value="1"/>
</dbReference>
<name>A0A7Y0R988_9GAMM</name>
<dbReference type="SUPFAM" id="SSF51064">
    <property type="entry name" value="Head domain of nucleotide exchange factor GrpE"/>
    <property type="match status" value="1"/>
</dbReference>
<dbReference type="PROSITE" id="PS01071">
    <property type="entry name" value="GRPE"/>
    <property type="match status" value="1"/>
</dbReference>
<feature type="region of interest" description="Disordered" evidence="13">
    <location>
        <begin position="1"/>
        <end position="48"/>
    </location>
</feature>
<evidence type="ECO:0000256" key="1">
    <source>
        <dbReference type="ARBA" id="ARBA00004496"/>
    </source>
</evidence>
<dbReference type="InterPro" id="IPR009012">
    <property type="entry name" value="GrpE_head"/>
</dbReference>
<gene>
    <name evidence="10 14" type="primary">grpE</name>
    <name evidence="14" type="ORF">HIU99_01520</name>
</gene>
<evidence type="ECO:0000256" key="3">
    <source>
        <dbReference type="ARBA" id="ARBA00011738"/>
    </source>
</evidence>
<evidence type="ECO:0000256" key="8">
    <source>
        <dbReference type="ARBA" id="ARBA00072274"/>
    </source>
</evidence>
<protein>
    <recommendedName>
        <fullName evidence="8 10">Protein GrpE</fullName>
    </recommendedName>
    <alternativeName>
        <fullName evidence="9 10">HSP-70 cofactor</fullName>
    </alternativeName>
</protein>
<dbReference type="GO" id="GO:0051087">
    <property type="term" value="F:protein-folding chaperone binding"/>
    <property type="evidence" value="ECO:0007669"/>
    <property type="project" value="InterPro"/>
</dbReference>
<evidence type="ECO:0000256" key="5">
    <source>
        <dbReference type="ARBA" id="ARBA00023016"/>
    </source>
</evidence>
<evidence type="ECO:0000256" key="6">
    <source>
        <dbReference type="ARBA" id="ARBA00023186"/>
    </source>
</evidence>
<dbReference type="GO" id="GO:0051082">
    <property type="term" value="F:unfolded protein binding"/>
    <property type="evidence" value="ECO:0007669"/>
    <property type="project" value="TreeGrafter"/>
</dbReference>
<proteinExistence type="inferred from homology"/>
<dbReference type="Pfam" id="PF01025">
    <property type="entry name" value="GrpE"/>
    <property type="match status" value="1"/>
</dbReference>